<protein>
    <submittedName>
        <fullName evidence="1">Uncharacterized protein</fullName>
    </submittedName>
</protein>
<dbReference type="AlphaFoldDB" id="A0A0M2UTU0"/>
<keyword evidence="2" id="KW-1185">Reference proteome</keyword>
<dbReference type="EMBL" id="LAQJ01000312">
    <property type="protein sequence ID" value="KKO17894.1"/>
    <property type="molecule type" value="Genomic_DNA"/>
</dbReference>
<name>A0A0M2UTU0_9BACT</name>
<gene>
    <name evidence="1" type="ORF">BROFUL_03405</name>
</gene>
<proteinExistence type="predicted"/>
<sequence>MSLSCDSATIKKLFSNTFVGTIEILQCDAGLNSRISLPTESTFPRPFYFMGTISALRFSARPASVSLGAIGFLYPKPTVEIRDA</sequence>
<evidence type="ECO:0000313" key="2">
    <source>
        <dbReference type="Proteomes" id="UP000034954"/>
    </source>
</evidence>
<accession>A0A0M2UTU0</accession>
<evidence type="ECO:0000313" key="1">
    <source>
        <dbReference type="EMBL" id="KKO17894.1"/>
    </source>
</evidence>
<reference evidence="1 2" key="1">
    <citation type="journal article" date="2013" name="BMC Microbiol.">
        <title>Identification of the type II cytochrome c maturation pathway in anammox bacteria by comparative genomics.</title>
        <authorList>
            <person name="Ferousi C."/>
            <person name="Speth D.R."/>
            <person name="Reimann J."/>
            <person name="Op den Camp H.J."/>
            <person name="Allen J.W."/>
            <person name="Keltjens J.T."/>
            <person name="Jetten M.S."/>
        </authorList>
    </citation>
    <scope>NUCLEOTIDE SEQUENCE [LARGE SCALE GENOMIC DNA]</scope>
    <source>
        <strain evidence="1">RU1</strain>
    </source>
</reference>
<organism evidence="1 2">
    <name type="scientific">Candidatus Brocadia fulgida</name>
    <dbReference type="NCBI Taxonomy" id="380242"/>
    <lineage>
        <taxon>Bacteria</taxon>
        <taxon>Pseudomonadati</taxon>
        <taxon>Planctomycetota</taxon>
        <taxon>Candidatus Brocadiia</taxon>
        <taxon>Candidatus Brocadiales</taxon>
        <taxon>Candidatus Brocadiaceae</taxon>
        <taxon>Candidatus Brocadia</taxon>
    </lineage>
</organism>
<comment type="caution">
    <text evidence="1">The sequence shown here is derived from an EMBL/GenBank/DDBJ whole genome shotgun (WGS) entry which is preliminary data.</text>
</comment>
<dbReference type="Proteomes" id="UP000034954">
    <property type="component" value="Unassembled WGS sequence"/>
</dbReference>